<dbReference type="AlphaFoldDB" id="A0A645DEI4"/>
<dbReference type="Gene3D" id="1.10.8.80">
    <property type="entry name" value="Magnesium chelatase subunit I, C-Terminal domain"/>
    <property type="match status" value="1"/>
</dbReference>
<sequence>MKGCQALAAIKGRDYVIPEDVKELAVPIMSHRIIVKNEINIGNNKAQSVINDILNTVETPLEKI</sequence>
<accession>A0A645DEI4</accession>
<evidence type="ECO:0000259" key="1">
    <source>
        <dbReference type="Pfam" id="PF17863"/>
    </source>
</evidence>
<gene>
    <name evidence="2" type="ORF">SDC9_134980</name>
</gene>
<dbReference type="InterPro" id="IPR041628">
    <property type="entry name" value="ChlI/MoxR_AAA_lid"/>
</dbReference>
<dbReference type="Pfam" id="PF17863">
    <property type="entry name" value="AAA_lid_2"/>
    <property type="match status" value="1"/>
</dbReference>
<reference evidence="2" key="1">
    <citation type="submission" date="2019-08" db="EMBL/GenBank/DDBJ databases">
        <authorList>
            <person name="Kucharzyk K."/>
            <person name="Murdoch R.W."/>
            <person name="Higgins S."/>
            <person name="Loffler F."/>
        </authorList>
    </citation>
    <scope>NUCLEOTIDE SEQUENCE</scope>
</reference>
<protein>
    <recommendedName>
        <fullName evidence="1">ChlI/MoxR AAA lid domain-containing protein</fullName>
    </recommendedName>
</protein>
<feature type="domain" description="ChlI/MoxR AAA lid" evidence="1">
    <location>
        <begin position="1"/>
        <end position="50"/>
    </location>
</feature>
<comment type="caution">
    <text evidence="2">The sequence shown here is derived from an EMBL/GenBank/DDBJ whole genome shotgun (WGS) entry which is preliminary data.</text>
</comment>
<organism evidence="2">
    <name type="scientific">bioreactor metagenome</name>
    <dbReference type="NCBI Taxonomy" id="1076179"/>
    <lineage>
        <taxon>unclassified sequences</taxon>
        <taxon>metagenomes</taxon>
        <taxon>ecological metagenomes</taxon>
    </lineage>
</organism>
<proteinExistence type="predicted"/>
<name>A0A645DEI4_9ZZZZ</name>
<dbReference type="EMBL" id="VSSQ01035606">
    <property type="protein sequence ID" value="MPM87880.1"/>
    <property type="molecule type" value="Genomic_DNA"/>
</dbReference>
<evidence type="ECO:0000313" key="2">
    <source>
        <dbReference type="EMBL" id="MPM87880.1"/>
    </source>
</evidence>